<keyword evidence="4" id="KW-1278">Translocase</keyword>
<dbReference type="NCBIfam" id="NF005117">
    <property type="entry name" value="PRK06549.1"/>
    <property type="match status" value="1"/>
</dbReference>
<keyword evidence="5 8" id="KW-1133">Transmembrane helix</keyword>
<dbReference type="InterPro" id="IPR000089">
    <property type="entry name" value="Biotin_lipoyl"/>
</dbReference>
<dbReference type="PROSITE" id="PS00188">
    <property type="entry name" value="BIOTIN"/>
    <property type="match status" value="1"/>
</dbReference>
<evidence type="ECO:0000256" key="4">
    <source>
        <dbReference type="ARBA" id="ARBA00022967"/>
    </source>
</evidence>
<evidence type="ECO:0000256" key="1">
    <source>
        <dbReference type="ARBA" id="ARBA00004651"/>
    </source>
</evidence>
<dbReference type="InterPro" id="IPR001882">
    <property type="entry name" value="Biotin_BS"/>
</dbReference>
<evidence type="ECO:0000256" key="5">
    <source>
        <dbReference type="ARBA" id="ARBA00022989"/>
    </source>
</evidence>
<dbReference type="GO" id="GO:0005886">
    <property type="term" value="C:plasma membrane"/>
    <property type="evidence" value="ECO:0007669"/>
    <property type="project" value="UniProtKB-SubCell"/>
</dbReference>
<keyword evidence="3 8" id="KW-0812">Transmembrane</keyword>
<dbReference type="GO" id="GO:0006814">
    <property type="term" value="P:sodium ion transport"/>
    <property type="evidence" value="ECO:0007669"/>
    <property type="project" value="InterPro"/>
</dbReference>
<proteinExistence type="predicted"/>
<gene>
    <name evidence="10" type="ORF">HW555_014141</name>
</gene>
<sequence length="224" mass="23641">MLRKFKIAIDGKDYLVEMEEINGVPQAIAPTQTSAPTAPTPVIEDVQASTAEPEAAAPNIVPAGNDAMTSPMPGTILKILVNVGDEVKENQPLLILEAMKMENEVVASANGKVTGLHVTLGQVAELFLNVQTLMIIAFGLVAFIMDSVGGVLFAKLLNLFRKEKINPMIGAAGISAFPMSSRVIQKMATDEDPQNFVLMYAVGANVSGQIASVIAGGLLLAFFS</sequence>
<accession>A0A835KXG9</accession>
<keyword evidence="6 8" id="KW-0472">Membrane</keyword>
<dbReference type="Gene3D" id="2.40.50.100">
    <property type="match status" value="1"/>
</dbReference>
<keyword evidence="7" id="KW-0092">Biotin</keyword>
<organism evidence="10 11">
    <name type="scientific">Spodoptera exigua</name>
    <name type="common">Beet armyworm</name>
    <name type="synonym">Noctua fulgens</name>
    <dbReference type="NCBI Taxonomy" id="7107"/>
    <lineage>
        <taxon>Eukaryota</taxon>
        <taxon>Metazoa</taxon>
        <taxon>Ecdysozoa</taxon>
        <taxon>Arthropoda</taxon>
        <taxon>Hexapoda</taxon>
        <taxon>Insecta</taxon>
        <taxon>Pterygota</taxon>
        <taxon>Neoptera</taxon>
        <taxon>Endopterygota</taxon>
        <taxon>Lepidoptera</taxon>
        <taxon>Glossata</taxon>
        <taxon>Ditrysia</taxon>
        <taxon>Noctuoidea</taxon>
        <taxon>Noctuidae</taxon>
        <taxon>Amphipyrinae</taxon>
        <taxon>Spodoptera</taxon>
    </lineage>
</organism>
<dbReference type="CDD" id="cd06850">
    <property type="entry name" value="biotinyl_domain"/>
    <property type="match status" value="1"/>
</dbReference>
<feature type="transmembrane region" description="Helical" evidence="8">
    <location>
        <begin position="126"/>
        <end position="145"/>
    </location>
</feature>
<comment type="caution">
    <text evidence="10">The sequence shown here is derived from an EMBL/GenBank/DDBJ whole genome shotgun (WGS) entry which is preliminary data.</text>
</comment>
<evidence type="ECO:0000256" key="6">
    <source>
        <dbReference type="ARBA" id="ARBA00023136"/>
    </source>
</evidence>
<dbReference type="InterPro" id="IPR005661">
    <property type="entry name" value="OadB_MmdB"/>
</dbReference>
<dbReference type="EMBL" id="JACKWZ010000867">
    <property type="protein sequence ID" value="KAF9404855.1"/>
    <property type="molecule type" value="Genomic_DNA"/>
</dbReference>
<dbReference type="PANTHER" id="PTHR35806:SF1">
    <property type="entry name" value="OXALOACETATE DECARBOXYLASE BETA CHAIN 2"/>
    <property type="match status" value="1"/>
</dbReference>
<dbReference type="AlphaFoldDB" id="A0A835KXG9"/>
<comment type="subcellular location">
    <subcellularLocation>
        <location evidence="1">Cell membrane</location>
        <topology evidence="1">Multi-pass membrane protein</topology>
    </subcellularLocation>
</comment>
<dbReference type="PANTHER" id="PTHR35806">
    <property type="entry name" value="OXALOACETATE DECARBOXYLASE BETA CHAIN 2"/>
    <property type="match status" value="1"/>
</dbReference>
<dbReference type="InterPro" id="IPR011053">
    <property type="entry name" value="Single_hybrid_motif"/>
</dbReference>
<evidence type="ECO:0000256" key="8">
    <source>
        <dbReference type="SAM" id="Phobius"/>
    </source>
</evidence>
<dbReference type="FunFam" id="2.40.50.100:FF:000003">
    <property type="entry name" value="Acetyl-CoA carboxylase biotin carboxyl carrier protein"/>
    <property type="match status" value="1"/>
</dbReference>
<evidence type="ECO:0000256" key="3">
    <source>
        <dbReference type="ARBA" id="ARBA00022692"/>
    </source>
</evidence>
<keyword evidence="2" id="KW-1003">Cell membrane</keyword>
<dbReference type="SUPFAM" id="SSF51230">
    <property type="entry name" value="Single hybrid motif"/>
    <property type="match status" value="1"/>
</dbReference>
<dbReference type="Proteomes" id="UP000648187">
    <property type="component" value="Unassembled WGS sequence"/>
</dbReference>
<dbReference type="Pfam" id="PF03977">
    <property type="entry name" value="OAD_beta"/>
    <property type="match status" value="1"/>
</dbReference>
<reference evidence="10" key="1">
    <citation type="submission" date="2020-08" db="EMBL/GenBank/DDBJ databases">
        <title>Spodoptera exigua strain:BAW_Kor-Di-RS1 Genome sequencing and assembly.</title>
        <authorList>
            <person name="Kim J."/>
            <person name="Nam H.Y."/>
            <person name="Kwon M."/>
            <person name="Choi J.H."/>
            <person name="Cho S.R."/>
            <person name="Kim G.-H."/>
        </authorList>
    </citation>
    <scope>NUCLEOTIDE SEQUENCE</scope>
    <source>
        <strain evidence="10">BAW_Kor-Di-RS1</strain>
        <tissue evidence="10">Whole-body</tissue>
    </source>
</reference>
<dbReference type="PROSITE" id="PS50968">
    <property type="entry name" value="BIOTINYL_LIPOYL"/>
    <property type="match status" value="1"/>
</dbReference>
<feature type="transmembrane region" description="Helical" evidence="8">
    <location>
        <begin position="196"/>
        <end position="223"/>
    </location>
</feature>
<dbReference type="GO" id="GO:0016829">
    <property type="term" value="F:lyase activity"/>
    <property type="evidence" value="ECO:0007669"/>
    <property type="project" value="InterPro"/>
</dbReference>
<name>A0A835KXG9_SPOEX</name>
<evidence type="ECO:0000256" key="7">
    <source>
        <dbReference type="ARBA" id="ARBA00023267"/>
    </source>
</evidence>
<feature type="domain" description="Lipoyl-binding" evidence="9">
    <location>
        <begin position="56"/>
        <end position="137"/>
    </location>
</feature>
<evidence type="ECO:0000313" key="10">
    <source>
        <dbReference type="EMBL" id="KAF9404855.1"/>
    </source>
</evidence>
<evidence type="ECO:0000313" key="11">
    <source>
        <dbReference type="Proteomes" id="UP000648187"/>
    </source>
</evidence>
<evidence type="ECO:0000256" key="2">
    <source>
        <dbReference type="ARBA" id="ARBA00022475"/>
    </source>
</evidence>
<evidence type="ECO:0000259" key="9">
    <source>
        <dbReference type="PROSITE" id="PS50968"/>
    </source>
</evidence>
<protein>
    <recommendedName>
        <fullName evidence="9">Lipoyl-binding domain-containing protein</fullName>
    </recommendedName>
</protein>
<keyword evidence="11" id="KW-1185">Reference proteome</keyword>